<dbReference type="PROSITE" id="PS50041">
    <property type="entry name" value="C_TYPE_LECTIN_2"/>
    <property type="match status" value="1"/>
</dbReference>
<dbReference type="Proteomes" id="UP001432322">
    <property type="component" value="Unassembled WGS sequence"/>
</dbReference>
<dbReference type="SUPFAM" id="SSF53300">
    <property type="entry name" value="vWA-like"/>
    <property type="match status" value="1"/>
</dbReference>
<reference evidence="3" key="1">
    <citation type="submission" date="2023-10" db="EMBL/GenBank/DDBJ databases">
        <title>Genome assembly of Pristionchus species.</title>
        <authorList>
            <person name="Yoshida K."/>
            <person name="Sommer R.J."/>
        </authorList>
    </citation>
    <scope>NUCLEOTIDE SEQUENCE</scope>
    <source>
        <strain evidence="3">RS5133</strain>
    </source>
</reference>
<dbReference type="PANTHER" id="PTHR31024">
    <property type="entry name" value="C-TYPE LECTIN"/>
    <property type="match status" value="1"/>
</dbReference>
<dbReference type="InterPro" id="IPR036465">
    <property type="entry name" value="vWFA_dom_sf"/>
</dbReference>
<dbReference type="InterPro" id="IPR016187">
    <property type="entry name" value="CTDL_fold"/>
</dbReference>
<dbReference type="InterPro" id="IPR002035">
    <property type="entry name" value="VWF_A"/>
</dbReference>
<gene>
    <name evidence="3" type="ORF">PFISCL1PPCAC_9234</name>
</gene>
<evidence type="ECO:0000259" key="2">
    <source>
        <dbReference type="PROSITE" id="PS50234"/>
    </source>
</evidence>
<dbReference type="Gene3D" id="3.40.50.410">
    <property type="entry name" value="von Willebrand factor, type A domain"/>
    <property type="match status" value="1"/>
</dbReference>
<name>A0AAV5VIM0_9BILA</name>
<dbReference type="Pfam" id="PF00059">
    <property type="entry name" value="Lectin_C"/>
    <property type="match status" value="1"/>
</dbReference>
<dbReference type="SMART" id="SM00327">
    <property type="entry name" value="VWA"/>
    <property type="match status" value="1"/>
</dbReference>
<feature type="non-terminal residue" evidence="3">
    <location>
        <position position="1"/>
    </location>
</feature>
<dbReference type="AlphaFoldDB" id="A0AAV5VIM0"/>
<feature type="domain" description="VWFA" evidence="2">
    <location>
        <begin position="128"/>
        <end position="285"/>
    </location>
</feature>
<dbReference type="SUPFAM" id="SSF56436">
    <property type="entry name" value="C-type lectin-like"/>
    <property type="match status" value="1"/>
</dbReference>
<dbReference type="PANTHER" id="PTHR31024:SF3">
    <property type="entry name" value="C-TYPE LECTIN-RELATED"/>
    <property type="match status" value="1"/>
</dbReference>
<protein>
    <recommendedName>
        <fullName evidence="5">C-type lectin</fullName>
    </recommendedName>
</protein>
<sequence length="468" mass="51278">QPSTVEVTGSVSFDSRYGNLASVGMNHGDRIYESFYYNGTDPIQLSFDDTHYVQVMYEDNEVAPRDIWDNEDTIIVEIVANNATTPTDPPPPFTASPERGHPGTYCGCNMSGQFNTPVDWDPTEIWLDIAIILDTSQAMGEDSLGAAASMIESFLGDGVLVTDLSAPFSTRVGLIAMTTEAEVLYDLNMTMSDSIEGKAHITKGLDEIDVVKAFVAAEQMFNRGVKSRPDRVNYRQVIYYVTNSDPKINLEFLDLFKNVQGIIIVNNFLGEGDEELDGLKQLASDGYYYSDIRQDYMLSIQAFCKANCHCARDQEAYAGRVPDPAVKAAGGCYVPLGGGVGFAKAQQTCARGRGGLLASVHDDDKSAFVNDLIEKVSSKIYFFWIGYSKNDDGQWKWEDNSADPFTHWDIANGEPSTANIAKCAYVDQSEGGLPWGAGNCNLGLPYVCEYEPCAVGNKICYSIIIPAV</sequence>
<dbReference type="CDD" id="cd00037">
    <property type="entry name" value="CLECT"/>
    <property type="match status" value="1"/>
</dbReference>
<accession>A0AAV5VIM0</accession>
<dbReference type="InterPro" id="IPR016186">
    <property type="entry name" value="C-type_lectin-like/link_sf"/>
</dbReference>
<comment type="caution">
    <text evidence="3">The sequence shown here is derived from an EMBL/GenBank/DDBJ whole genome shotgun (WGS) entry which is preliminary data.</text>
</comment>
<dbReference type="InterPro" id="IPR001304">
    <property type="entry name" value="C-type_lectin-like"/>
</dbReference>
<proteinExistence type="predicted"/>
<dbReference type="Pfam" id="PF13519">
    <property type="entry name" value="VWA_2"/>
    <property type="match status" value="1"/>
</dbReference>
<feature type="domain" description="C-type lectin" evidence="1">
    <location>
        <begin position="328"/>
        <end position="449"/>
    </location>
</feature>
<evidence type="ECO:0008006" key="5">
    <source>
        <dbReference type="Google" id="ProtNLM"/>
    </source>
</evidence>
<dbReference type="PROSITE" id="PS50234">
    <property type="entry name" value="VWFA"/>
    <property type="match status" value="1"/>
</dbReference>
<keyword evidence="4" id="KW-1185">Reference proteome</keyword>
<dbReference type="Gene3D" id="3.10.100.10">
    <property type="entry name" value="Mannose-Binding Protein A, subunit A"/>
    <property type="match status" value="1"/>
</dbReference>
<dbReference type="SMART" id="SM00034">
    <property type="entry name" value="CLECT"/>
    <property type="match status" value="1"/>
</dbReference>
<evidence type="ECO:0000313" key="3">
    <source>
        <dbReference type="EMBL" id="GMT17937.1"/>
    </source>
</evidence>
<evidence type="ECO:0000259" key="1">
    <source>
        <dbReference type="PROSITE" id="PS50041"/>
    </source>
</evidence>
<evidence type="ECO:0000313" key="4">
    <source>
        <dbReference type="Proteomes" id="UP001432322"/>
    </source>
</evidence>
<dbReference type="EMBL" id="BTSY01000003">
    <property type="protein sequence ID" value="GMT17937.1"/>
    <property type="molecule type" value="Genomic_DNA"/>
</dbReference>
<organism evidence="3 4">
    <name type="scientific">Pristionchus fissidentatus</name>
    <dbReference type="NCBI Taxonomy" id="1538716"/>
    <lineage>
        <taxon>Eukaryota</taxon>
        <taxon>Metazoa</taxon>
        <taxon>Ecdysozoa</taxon>
        <taxon>Nematoda</taxon>
        <taxon>Chromadorea</taxon>
        <taxon>Rhabditida</taxon>
        <taxon>Rhabditina</taxon>
        <taxon>Diplogasteromorpha</taxon>
        <taxon>Diplogasteroidea</taxon>
        <taxon>Neodiplogasteridae</taxon>
        <taxon>Pristionchus</taxon>
    </lineage>
</organism>